<keyword evidence="8" id="KW-1185">Reference proteome</keyword>
<dbReference type="OrthoDB" id="3217500at2"/>
<keyword evidence="5" id="KW-0812">Transmembrane</keyword>
<dbReference type="InterPro" id="IPR050206">
    <property type="entry name" value="FtsK/SpoIIIE/SftA"/>
</dbReference>
<gene>
    <name evidence="7" type="ORF">E1261_42615</name>
</gene>
<keyword evidence="2 3" id="KW-0067">ATP-binding</keyword>
<organism evidence="7 8">
    <name type="scientific">Kribbella albertanoniae</name>
    <dbReference type="NCBI Taxonomy" id="1266829"/>
    <lineage>
        <taxon>Bacteria</taxon>
        <taxon>Bacillati</taxon>
        <taxon>Actinomycetota</taxon>
        <taxon>Actinomycetes</taxon>
        <taxon>Propionibacteriales</taxon>
        <taxon>Kribbellaceae</taxon>
        <taxon>Kribbella</taxon>
    </lineage>
</organism>
<accession>A0A4R4NXD3</accession>
<dbReference type="PANTHER" id="PTHR22683">
    <property type="entry name" value="SPORULATION PROTEIN RELATED"/>
    <property type="match status" value="1"/>
</dbReference>
<evidence type="ECO:0000256" key="1">
    <source>
        <dbReference type="ARBA" id="ARBA00022741"/>
    </source>
</evidence>
<keyword evidence="5" id="KW-0472">Membrane</keyword>
<dbReference type="GO" id="GO:0003677">
    <property type="term" value="F:DNA binding"/>
    <property type="evidence" value="ECO:0007669"/>
    <property type="project" value="InterPro"/>
</dbReference>
<dbReference type="PROSITE" id="PS50901">
    <property type="entry name" value="FTSK"/>
    <property type="match status" value="1"/>
</dbReference>
<evidence type="ECO:0000313" key="8">
    <source>
        <dbReference type="Proteomes" id="UP000295075"/>
    </source>
</evidence>
<dbReference type="SUPFAM" id="SSF52540">
    <property type="entry name" value="P-loop containing nucleoside triphosphate hydrolases"/>
    <property type="match status" value="1"/>
</dbReference>
<feature type="region of interest" description="Disordered" evidence="4">
    <location>
        <begin position="587"/>
        <end position="640"/>
    </location>
</feature>
<dbReference type="RefSeq" id="WP_132415689.1">
    <property type="nucleotide sequence ID" value="NZ_SMKA01000399.1"/>
</dbReference>
<feature type="transmembrane region" description="Helical" evidence="5">
    <location>
        <begin position="51"/>
        <end position="68"/>
    </location>
</feature>
<dbReference type="EMBL" id="SMKA01000399">
    <property type="protein sequence ID" value="TDC14511.1"/>
    <property type="molecule type" value="Genomic_DNA"/>
</dbReference>
<keyword evidence="7" id="KW-0132">Cell division</keyword>
<dbReference type="Proteomes" id="UP000295075">
    <property type="component" value="Unassembled WGS sequence"/>
</dbReference>
<keyword evidence="1 3" id="KW-0547">Nucleotide-binding</keyword>
<feature type="region of interest" description="Disordered" evidence="4">
    <location>
        <begin position="508"/>
        <end position="549"/>
    </location>
</feature>
<evidence type="ECO:0000313" key="7">
    <source>
        <dbReference type="EMBL" id="TDC14511.1"/>
    </source>
</evidence>
<name>A0A4R4NXD3_9ACTN</name>
<keyword evidence="7" id="KW-0131">Cell cycle</keyword>
<evidence type="ECO:0000256" key="5">
    <source>
        <dbReference type="SAM" id="Phobius"/>
    </source>
</evidence>
<feature type="binding site" evidence="3">
    <location>
        <begin position="298"/>
        <end position="305"/>
    </location>
    <ligand>
        <name>ATP</name>
        <dbReference type="ChEBI" id="CHEBI:30616"/>
    </ligand>
</feature>
<feature type="domain" description="FtsK" evidence="6">
    <location>
        <begin position="282"/>
        <end position="455"/>
    </location>
</feature>
<keyword evidence="5" id="KW-1133">Transmembrane helix</keyword>
<evidence type="ECO:0000259" key="6">
    <source>
        <dbReference type="PROSITE" id="PS50901"/>
    </source>
</evidence>
<dbReference type="AlphaFoldDB" id="A0A4R4NXD3"/>
<feature type="transmembrane region" description="Helical" evidence="5">
    <location>
        <begin position="74"/>
        <end position="98"/>
    </location>
</feature>
<sequence>MRRNYGASRYRRGRRYGRRDDMWMVPVHYGPDHAPIIAEFGRMLWRYRAELAPLYWLFGCLLAGAWLHSAHPHWWPLIVLSGVAGIVVLAVRPATLLTRFPVLERWRVRVWGAGFIVAVSAWLTAATIHGATAGAMETLAALATGVFAVPWLWREDRRRLTRVRIIRDHFPDTADAAGLTGARMVSAVMDKWGWTARIKLRRGQTYSDVVKQLPELESALGARIGGTRAEPVPDDASQFTLRLVETDPHAQPIVWEPRPVPVLGKSRASITQPVTVGVFEDGAPITVSLLRKHVLIGGATDSGKSGLLNVILARIAECGDAVGWGIDLKKGMELAPWSSVLHQLATDNDSAERLLQAGVDELEKRAEFLMARGRREWYPKFDAPQLFIIIDEYAELSKKAQRLADSIARRGRAVAVVLIIATQRPTQKAMGESSALRSQMNIRFCLRVNERPDVDLILGAGKLAAGWDATKFDGPGKFFVSGPGMDIPRRGRAYLITDEDVTETATTYARPGSHADQLADTAGTRSPQGRSDGTGGGPETIGAPSGVSGPEMALWAALRDAPPEGVTAGELQAATGKGRAWVYKRLKAGQADETVTSPSYGRWRAVRPRPPAPVDQPADDTGPTPEGNTGGDPADEPESH</sequence>
<dbReference type="PANTHER" id="PTHR22683:SF41">
    <property type="entry name" value="DNA TRANSLOCASE FTSK"/>
    <property type="match status" value="1"/>
</dbReference>
<dbReference type="GO" id="GO:0051301">
    <property type="term" value="P:cell division"/>
    <property type="evidence" value="ECO:0007669"/>
    <property type="project" value="UniProtKB-KW"/>
</dbReference>
<dbReference type="InterPro" id="IPR002543">
    <property type="entry name" value="FtsK_dom"/>
</dbReference>
<protein>
    <submittedName>
        <fullName evidence="7">Cell division protein FtsK</fullName>
    </submittedName>
</protein>
<comment type="caution">
    <text evidence="7">The sequence shown here is derived from an EMBL/GenBank/DDBJ whole genome shotgun (WGS) entry which is preliminary data.</text>
</comment>
<feature type="transmembrane region" description="Helical" evidence="5">
    <location>
        <begin position="110"/>
        <end position="128"/>
    </location>
</feature>
<dbReference type="InterPro" id="IPR027417">
    <property type="entry name" value="P-loop_NTPase"/>
</dbReference>
<dbReference type="GO" id="GO:0005524">
    <property type="term" value="F:ATP binding"/>
    <property type="evidence" value="ECO:0007669"/>
    <property type="project" value="UniProtKB-UniRule"/>
</dbReference>
<dbReference type="Gene3D" id="3.40.50.300">
    <property type="entry name" value="P-loop containing nucleotide triphosphate hydrolases"/>
    <property type="match status" value="1"/>
</dbReference>
<reference evidence="7 8" key="1">
    <citation type="submission" date="2019-03" db="EMBL/GenBank/DDBJ databases">
        <title>Draft genome sequences of novel Actinobacteria.</title>
        <authorList>
            <person name="Sahin N."/>
            <person name="Ay H."/>
            <person name="Saygin H."/>
        </authorList>
    </citation>
    <scope>NUCLEOTIDE SEQUENCE [LARGE SCALE GENOMIC DNA]</scope>
    <source>
        <strain evidence="7 8">JCM 30547</strain>
    </source>
</reference>
<evidence type="ECO:0000256" key="2">
    <source>
        <dbReference type="ARBA" id="ARBA00022840"/>
    </source>
</evidence>
<evidence type="ECO:0000256" key="3">
    <source>
        <dbReference type="PROSITE-ProRule" id="PRU00289"/>
    </source>
</evidence>
<dbReference type="Pfam" id="PF01580">
    <property type="entry name" value="FtsK_SpoIIIE"/>
    <property type="match status" value="1"/>
</dbReference>
<proteinExistence type="predicted"/>
<evidence type="ECO:0000256" key="4">
    <source>
        <dbReference type="SAM" id="MobiDB-lite"/>
    </source>
</evidence>